<organism evidence="3 4">
    <name type="scientific">Pseudonocardia xishanensis</name>
    <dbReference type="NCBI Taxonomy" id="630995"/>
    <lineage>
        <taxon>Bacteria</taxon>
        <taxon>Bacillati</taxon>
        <taxon>Actinomycetota</taxon>
        <taxon>Actinomycetes</taxon>
        <taxon>Pseudonocardiales</taxon>
        <taxon>Pseudonocardiaceae</taxon>
        <taxon>Pseudonocardia</taxon>
    </lineage>
</organism>
<gene>
    <name evidence="3" type="ORF">GCM10023175_61370</name>
</gene>
<keyword evidence="1" id="KW-1133">Transmembrane helix</keyword>
<proteinExistence type="predicted"/>
<dbReference type="EMBL" id="BAABGT010000101">
    <property type="protein sequence ID" value="GAA4557328.1"/>
    <property type="molecule type" value="Genomic_DNA"/>
</dbReference>
<dbReference type="InterPro" id="IPR014756">
    <property type="entry name" value="Ig_E-set"/>
</dbReference>
<feature type="transmembrane region" description="Helical" evidence="1">
    <location>
        <begin position="167"/>
        <end position="189"/>
    </location>
</feature>
<keyword evidence="1" id="KW-0812">Transmembrane</keyword>
<feature type="domain" description="Oxidoreductase molybdopterin-binding" evidence="2">
    <location>
        <begin position="240"/>
        <end position="394"/>
    </location>
</feature>
<evidence type="ECO:0000259" key="2">
    <source>
        <dbReference type="Pfam" id="PF00174"/>
    </source>
</evidence>
<feature type="transmembrane region" description="Helical" evidence="1">
    <location>
        <begin position="127"/>
        <end position="146"/>
    </location>
</feature>
<dbReference type="PANTHER" id="PTHR19372:SF7">
    <property type="entry name" value="SULFITE OXIDASE, MITOCHONDRIAL"/>
    <property type="match status" value="1"/>
</dbReference>
<accession>A0ABP8S2W2</accession>
<protein>
    <submittedName>
        <fullName evidence="3">Molybdopterin-dependent oxidoreductase</fullName>
    </submittedName>
</protein>
<comment type="caution">
    <text evidence="3">The sequence shown here is derived from an EMBL/GenBank/DDBJ whole genome shotgun (WGS) entry which is preliminary data.</text>
</comment>
<feature type="transmembrane region" description="Helical" evidence="1">
    <location>
        <begin position="99"/>
        <end position="121"/>
    </location>
</feature>
<keyword evidence="4" id="KW-1185">Reference proteome</keyword>
<evidence type="ECO:0000313" key="4">
    <source>
        <dbReference type="Proteomes" id="UP001501598"/>
    </source>
</evidence>
<feature type="transmembrane region" description="Helical" evidence="1">
    <location>
        <begin position="73"/>
        <end position="92"/>
    </location>
</feature>
<dbReference type="Gene3D" id="3.90.420.10">
    <property type="entry name" value="Oxidoreductase, molybdopterin-binding domain"/>
    <property type="match status" value="1"/>
</dbReference>
<name>A0ABP8S2W2_9PSEU</name>
<dbReference type="Gene3D" id="2.60.40.650">
    <property type="match status" value="1"/>
</dbReference>
<dbReference type="SUPFAM" id="SSF56524">
    <property type="entry name" value="Oxidoreductase molybdopterin-binding domain"/>
    <property type="match status" value="1"/>
</dbReference>
<dbReference type="Proteomes" id="UP001501598">
    <property type="component" value="Unassembled WGS sequence"/>
</dbReference>
<dbReference type="RefSeq" id="WP_345426257.1">
    <property type="nucleotide sequence ID" value="NZ_BAABGT010000101.1"/>
</dbReference>
<dbReference type="InterPro" id="IPR000572">
    <property type="entry name" value="OxRdtase_Mopterin-bd_dom"/>
</dbReference>
<dbReference type="Pfam" id="PF00174">
    <property type="entry name" value="Oxidored_molyb"/>
    <property type="match status" value="1"/>
</dbReference>
<feature type="transmembrane region" description="Helical" evidence="1">
    <location>
        <begin position="12"/>
        <end position="37"/>
    </location>
</feature>
<evidence type="ECO:0000256" key="1">
    <source>
        <dbReference type="SAM" id="Phobius"/>
    </source>
</evidence>
<dbReference type="PANTHER" id="PTHR19372">
    <property type="entry name" value="SULFITE REDUCTASE"/>
    <property type="match status" value="1"/>
</dbReference>
<sequence length="515" mass="53405">MKPSLATTLSRPVAVSVAVLAVGAALAAGQLVAGLLAPASSPYLLVGDAVIRLAPQAVVEFAKTTFGTADKPALLVGIAVILLLVTVAAGLASRRFATVGQVVVGALGLAGIVAAATSPTIVPTDLAAPVVAAAAGLWVLRTLHRLAMEATERPDEPGYRGYPRRTVLLGASTTVGAAAILGGGAGVLLGRPTVDSRAAVTQRLAAATVAREAPIPAGADFGVTPFVTANADFYRIDTALRVPQLQAEDWSLRIHGMVDRELTLTFDDLMARPLVERTVTMACVSNEVGGDLISTARFVGVELADVLREAGPAAGADQVFSTSTDGWTAGTPTDVLLEPGRGALLAVGMNGEALPTEHGFPVRMVVPGLYGYVSATKWVTDLELTTFAVRQAYWEQRGWGERGPIKTEARIDLPRRFARVPAGAVTVAGIAWSQPRGIARVEYSVDGGPWSEAELAADVGGDTWRMWRGVLNVGTGSHTMRVRATDGTGEVQTEQAADVLPDGATGWPAVVFTAT</sequence>
<dbReference type="SUPFAM" id="SSF81296">
    <property type="entry name" value="E set domains"/>
    <property type="match status" value="1"/>
</dbReference>
<evidence type="ECO:0000313" key="3">
    <source>
        <dbReference type="EMBL" id="GAA4557328.1"/>
    </source>
</evidence>
<reference evidence="4" key="1">
    <citation type="journal article" date="2019" name="Int. J. Syst. Evol. Microbiol.">
        <title>The Global Catalogue of Microorganisms (GCM) 10K type strain sequencing project: providing services to taxonomists for standard genome sequencing and annotation.</title>
        <authorList>
            <consortium name="The Broad Institute Genomics Platform"/>
            <consortium name="The Broad Institute Genome Sequencing Center for Infectious Disease"/>
            <person name="Wu L."/>
            <person name="Ma J."/>
        </authorList>
    </citation>
    <scope>NUCLEOTIDE SEQUENCE [LARGE SCALE GENOMIC DNA]</scope>
    <source>
        <strain evidence="4">JCM 17906</strain>
    </source>
</reference>
<keyword evidence="1" id="KW-0472">Membrane</keyword>
<dbReference type="InterPro" id="IPR036374">
    <property type="entry name" value="OxRdtase_Mopterin-bd_sf"/>
</dbReference>